<keyword evidence="2" id="KW-0732">Signal</keyword>
<protein>
    <submittedName>
        <fullName evidence="3">Uncharacterized protein</fullName>
    </submittedName>
</protein>
<evidence type="ECO:0000256" key="1">
    <source>
        <dbReference type="SAM" id="MobiDB-lite"/>
    </source>
</evidence>
<evidence type="ECO:0000256" key="2">
    <source>
        <dbReference type="SAM" id="SignalP"/>
    </source>
</evidence>
<proteinExistence type="predicted"/>
<name>A0ABU5EWJ4_9BACT</name>
<keyword evidence="4" id="KW-1185">Reference proteome</keyword>
<evidence type="ECO:0000313" key="4">
    <source>
        <dbReference type="Proteomes" id="UP001272242"/>
    </source>
</evidence>
<feature type="signal peptide" evidence="2">
    <location>
        <begin position="1"/>
        <end position="22"/>
    </location>
</feature>
<feature type="chain" id="PRO_5045175675" evidence="2">
    <location>
        <begin position="23"/>
        <end position="160"/>
    </location>
</feature>
<dbReference type="EMBL" id="JAXBLV010000122">
    <property type="protein sequence ID" value="MDY3559671.1"/>
    <property type="molecule type" value="Genomic_DNA"/>
</dbReference>
<evidence type="ECO:0000313" key="3">
    <source>
        <dbReference type="EMBL" id="MDY3559671.1"/>
    </source>
</evidence>
<comment type="caution">
    <text evidence="3">The sequence shown here is derived from an EMBL/GenBank/DDBJ whole genome shotgun (WGS) entry which is preliminary data.</text>
</comment>
<feature type="region of interest" description="Disordered" evidence="1">
    <location>
        <begin position="117"/>
        <end position="145"/>
    </location>
</feature>
<accession>A0ABU5EWJ4</accession>
<organism evidence="3 4">
    <name type="scientific">Gemmata algarum</name>
    <dbReference type="NCBI Taxonomy" id="2975278"/>
    <lineage>
        <taxon>Bacteria</taxon>
        <taxon>Pseudomonadati</taxon>
        <taxon>Planctomycetota</taxon>
        <taxon>Planctomycetia</taxon>
        <taxon>Gemmatales</taxon>
        <taxon>Gemmataceae</taxon>
        <taxon>Gemmata</taxon>
    </lineage>
</organism>
<dbReference type="RefSeq" id="WP_320686388.1">
    <property type="nucleotide sequence ID" value="NZ_JAXBLV010000122.1"/>
</dbReference>
<dbReference type="Proteomes" id="UP001272242">
    <property type="component" value="Unassembled WGS sequence"/>
</dbReference>
<gene>
    <name evidence="3" type="ORF">R5W23_000682</name>
</gene>
<reference evidence="4" key="1">
    <citation type="journal article" date="2023" name="Mar. Drugs">
        <title>Gemmata algarum, a Novel Planctomycete Isolated from an Algal Mat, Displays Antimicrobial Activity.</title>
        <authorList>
            <person name="Kumar G."/>
            <person name="Kallscheuer N."/>
            <person name="Kashif M."/>
            <person name="Ahamad S."/>
            <person name="Jagadeeshwari U."/>
            <person name="Pannikurungottu S."/>
            <person name="Haufschild T."/>
            <person name="Kabuu M."/>
            <person name="Sasikala C."/>
            <person name="Jogler C."/>
            <person name="Ramana C."/>
        </authorList>
    </citation>
    <scope>NUCLEOTIDE SEQUENCE [LARGE SCALE GENOMIC DNA]</scope>
    <source>
        <strain evidence="4">JC673</strain>
    </source>
</reference>
<sequence>MKTRYVLVVGAALLAVVGATIAQQNTHPVSGPSVLKQQVIPPTDVPTAPQRSVPPIPNQDPLLTAATFPRQQTVPAKPEDLTIDQLIEAVDGFREQKAEIEKKERAYLKVLHRKAQSQKERIDGLGGDGQQAPPTLVPGPVPSTSYVIPPAIGSIPVGPN</sequence>